<keyword evidence="8" id="KW-0539">Nucleus</keyword>
<dbReference type="GO" id="GO:0003697">
    <property type="term" value="F:single-stranded DNA binding"/>
    <property type="evidence" value="ECO:0007669"/>
    <property type="project" value="TreeGrafter"/>
</dbReference>
<dbReference type="GO" id="GO:0010833">
    <property type="term" value="P:telomere maintenance via telomere lengthening"/>
    <property type="evidence" value="ECO:0007669"/>
    <property type="project" value="TreeGrafter"/>
</dbReference>
<dbReference type="GO" id="GO:1990879">
    <property type="term" value="C:CST complex"/>
    <property type="evidence" value="ECO:0007669"/>
    <property type="project" value="TreeGrafter"/>
</dbReference>
<dbReference type="GO" id="GO:0042162">
    <property type="term" value="F:telomeric DNA binding"/>
    <property type="evidence" value="ECO:0007669"/>
    <property type="project" value="TreeGrafter"/>
</dbReference>
<evidence type="ECO:0000313" key="10">
    <source>
        <dbReference type="EMBL" id="KAJ8500795.1"/>
    </source>
</evidence>
<evidence type="ECO:0000256" key="9">
    <source>
        <dbReference type="SAM" id="MobiDB-lite"/>
    </source>
</evidence>
<dbReference type="EMBL" id="JAQQAF010000003">
    <property type="protein sequence ID" value="KAJ8500795.1"/>
    <property type="molecule type" value="Genomic_DNA"/>
</dbReference>
<sequence>MEGVRTLSISDLLHLSRPLSGAASLGSAKRPRPDGHDENPIEPPFASSVQNPDPGIFSPLGHPVLLIGTIDLFPEDSDRSLGCLNHCLSFFDGSLRICCYVLDFELKMIGRKIHVLAWNFLPFKHASGGVLEVIQWGLAEVETASDCDPSLSIPLGCSLQETDLKARGRAFGILRAVSPIFRVPCVKGNEDSQKNSSGILMDRGNSIGFIAEMLSCGCDGCGGSRFLEHGRHPHDDNNRHSFTNSVFIYFIKPAYLWRPVLFRLIGKVIVVSRLKRKLVFVGGKESYPTFVSTALTMVSLSQLPTVTPVKTDEGVYNGVVTGIYMNGMVVELDEKVWLLITDSLLAPQHSLRVGAIVSVMNYHFVHVNYSWLKTFLLGTCLRTYISIKSFSMADIRYQFKYEFNSLLEKFIESLPFSAKFWVLLLVSCFEKKFAGIFSHKDILGSENKEGLVQTYAARCLPPSAFQVQLGLFMNFCKHGQCNFRSDLNLSCLKLVIPISNLTRWCEEMWVSVPSERHDDDEIVRRNQYLDHFLPSGTSYEHMIRRIISSDDLGFVLMGVFKISPCSGRLQLTDATGSIDVVVPDLPVDVDFQTIYEVKDYKLVMEGSPHQVDHLQCHFDGSLSCRAIFQHFSHKEKSQLAVYVHFYLRGTTWSSFPHQIPSYMDKNHFMFCKDDVFHLFLVTHKFPVHQSLQDDLSLSNSSGLFAEALILPCNLISIETYEHGELTDVFLNNQHKLSDCIGELKDSIEGWSKQSELIQASNIVQHSDSVNVSREFERSCHLRCSLTFRSNNCKWSQLPVYLYNANGIIMKDILHNQSDSRVLLEFGSNNFSKYQMIHVGSYYLLKCSKKNLHSKSKGCEHMICGKAIVISETNLWSLSFLFGEDKYQRTSSGDDCSHASVKNFEDGPNKFCRHEQTFLQFIDQTRQFSDVYLHISTEAMRHLEKIEPSQQGLNNLLLSLDETKSVSSCIQNMMFEVAMPAGIINRLKNELPQGTQISLNGNVENLFIYDCRPRCCVSSSCVANCNQWSTCKVCIYVNDDYNMVRIRGSLSRYAYPIGLGPGANVTFHRVLLMHTSSRWHELMLTPMSFIVVNSVKELANQQTDRSPIQESRWNIQRVEILDTISLVSISQMLQFMNSKPIRLRCRVVTIVNLVLENQTHESVELRCGRYFEMPAASIPLAGFLLDDGSSLCYCWADNGRAETLLRLHETTQKSFLTSSKILKMSRNEDSQRTIGYHLHKMLKKHHRIVIRNHGATSDLSCEDLTFSIDSHRVFSNADEKLLRSIILNACHASTLNVVGNSVDSNAFFRGNLFCGNKEFLEYHQELPHLWVREVGHVDSMKEDTATSRKLAFWVLKRQLTCGIFLAWKPPATNIEVCSLL</sequence>
<dbReference type="Proteomes" id="UP001222027">
    <property type="component" value="Unassembled WGS sequence"/>
</dbReference>
<name>A0AAV8Q538_ENSVE</name>
<evidence type="ECO:0000256" key="3">
    <source>
        <dbReference type="ARBA" id="ARBA00006332"/>
    </source>
</evidence>
<dbReference type="Pfam" id="PF15491">
    <property type="entry name" value="CTC1_2"/>
    <property type="match status" value="1"/>
</dbReference>
<gene>
    <name evidence="10" type="ORF">OPV22_011347</name>
</gene>
<dbReference type="InterPro" id="IPR028262">
    <property type="entry name" value="CTC1_plant"/>
</dbReference>
<evidence type="ECO:0000256" key="8">
    <source>
        <dbReference type="ARBA" id="ARBA00023242"/>
    </source>
</evidence>
<comment type="caution">
    <text evidence="10">The sequence shown here is derived from an EMBL/GenBank/DDBJ whole genome shotgun (WGS) entry which is preliminary data.</text>
</comment>
<comment type="subcellular location">
    <subcellularLocation>
        <location evidence="2">Chromosome</location>
        <location evidence="2">Telomere</location>
    </subcellularLocation>
    <subcellularLocation>
        <location evidence="1">Nucleus</location>
    </subcellularLocation>
</comment>
<evidence type="ECO:0000256" key="7">
    <source>
        <dbReference type="ARBA" id="ARBA00023125"/>
    </source>
</evidence>
<evidence type="ECO:0000313" key="11">
    <source>
        <dbReference type="Proteomes" id="UP001222027"/>
    </source>
</evidence>
<keyword evidence="11" id="KW-1185">Reference proteome</keyword>
<organism evidence="10 11">
    <name type="scientific">Ensete ventricosum</name>
    <name type="common">Abyssinian banana</name>
    <name type="synonym">Musa ensete</name>
    <dbReference type="NCBI Taxonomy" id="4639"/>
    <lineage>
        <taxon>Eukaryota</taxon>
        <taxon>Viridiplantae</taxon>
        <taxon>Streptophyta</taxon>
        <taxon>Embryophyta</taxon>
        <taxon>Tracheophyta</taxon>
        <taxon>Spermatophyta</taxon>
        <taxon>Magnoliopsida</taxon>
        <taxon>Liliopsida</taxon>
        <taxon>Zingiberales</taxon>
        <taxon>Musaceae</taxon>
        <taxon>Ensete</taxon>
    </lineage>
</organism>
<protein>
    <recommendedName>
        <fullName evidence="4">CST complex subunit CTC1</fullName>
    </recommendedName>
</protein>
<dbReference type="PANTHER" id="PTHR14865">
    <property type="entry name" value="CST COMPLEX SUBUNIT CTC1"/>
    <property type="match status" value="1"/>
</dbReference>
<keyword evidence="5" id="KW-0158">Chromosome</keyword>
<feature type="region of interest" description="Disordered" evidence="9">
    <location>
        <begin position="22"/>
        <end position="45"/>
    </location>
</feature>
<evidence type="ECO:0000256" key="4">
    <source>
        <dbReference type="ARBA" id="ARBA00016175"/>
    </source>
</evidence>
<keyword evidence="6" id="KW-0779">Telomere</keyword>
<comment type="similarity">
    <text evidence="3">Belongs to the CTC1 family.</text>
</comment>
<accession>A0AAV8Q538</accession>
<dbReference type="PANTHER" id="PTHR14865:SF2">
    <property type="entry name" value="CST COMPLEX SUBUNIT CTC1"/>
    <property type="match status" value="1"/>
</dbReference>
<reference evidence="10 11" key="1">
    <citation type="submission" date="2022-12" db="EMBL/GenBank/DDBJ databases">
        <title>Chromosome-scale assembly of the Ensete ventricosum genome.</title>
        <authorList>
            <person name="Dussert Y."/>
            <person name="Stocks J."/>
            <person name="Wendawek A."/>
            <person name="Woldeyes F."/>
            <person name="Nichols R.A."/>
            <person name="Borrell J.S."/>
        </authorList>
    </citation>
    <scope>NUCLEOTIDE SEQUENCE [LARGE SCALE GENOMIC DNA]</scope>
    <source>
        <strain evidence="11">cv. Maze</strain>
        <tissue evidence="10">Seeds</tissue>
    </source>
</reference>
<dbReference type="GO" id="GO:0045740">
    <property type="term" value="P:positive regulation of DNA replication"/>
    <property type="evidence" value="ECO:0007669"/>
    <property type="project" value="TreeGrafter"/>
</dbReference>
<evidence type="ECO:0000256" key="2">
    <source>
        <dbReference type="ARBA" id="ARBA00004574"/>
    </source>
</evidence>
<evidence type="ECO:0000256" key="6">
    <source>
        <dbReference type="ARBA" id="ARBA00022895"/>
    </source>
</evidence>
<dbReference type="InterPro" id="IPR042617">
    <property type="entry name" value="CTC1-like"/>
</dbReference>
<evidence type="ECO:0000256" key="5">
    <source>
        <dbReference type="ARBA" id="ARBA00022454"/>
    </source>
</evidence>
<evidence type="ECO:0000256" key="1">
    <source>
        <dbReference type="ARBA" id="ARBA00004123"/>
    </source>
</evidence>
<keyword evidence="7" id="KW-0238">DNA-binding</keyword>
<proteinExistence type="inferred from homology"/>